<dbReference type="InterPro" id="IPR029063">
    <property type="entry name" value="SAM-dependent_MTases_sf"/>
</dbReference>
<dbReference type="SUPFAM" id="SSF53335">
    <property type="entry name" value="S-adenosyl-L-methionine-dependent methyltransferases"/>
    <property type="match status" value="1"/>
</dbReference>
<name>A0A951QGD9_9CYAN</name>
<keyword evidence="1" id="KW-0489">Methyltransferase</keyword>
<proteinExistence type="predicted"/>
<dbReference type="AlphaFoldDB" id="A0A951QGD9"/>
<dbReference type="GO" id="GO:0032259">
    <property type="term" value="P:methylation"/>
    <property type="evidence" value="ECO:0007669"/>
    <property type="project" value="UniProtKB-KW"/>
</dbReference>
<reference evidence="1" key="2">
    <citation type="journal article" date="2022" name="Microbiol. Resour. Announc.">
        <title>Metagenome Sequencing to Explore Phylogenomics of Terrestrial Cyanobacteria.</title>
        <authorList>
            <person name="Ward R.D."/>
            <person name="Stajich J.E."/>
            <person name="Johansen J.R."/>
            <person name="Huntemann M."/>
            <person name="Clum A."/>
            <person name="Foster B."/>
            <person name="Foster B."/>
            <person name="Roux S."/>
            <person name="Palaniappan K."/>
            <person name="Varghese N."/>
            <person name="Mukherjee S."/>
            <person name="Reddy T.B.K."/>
            <person name="Daum C."/>
            <person name="Copeland A."/>
            <person name="Chen I.A."/>
            <person name="Ivanova N.N."/>
            <person name="Kyrpides N.C."/>
            <person name="Shapiro N."/>
            <person name="Eloe-Fadrosh E.A."/>
            <person name="Pietrasiak N."/>
        </authorList>
    </citation>
    <scope>NUCLEOTIDE SEQUENCE</scope>
    <source>
        <strain evidence="1">GSE-NOS-MK-12-04C</strain>
    </source>
</reference>
<evidence type="ECO:0000313" key="1">
    <source>
        <dbReference type="EMBL" id="MBW4665959.1"/>
    </source>
</evidence>
<comment type="caution">
    <text evidence="1">The sequence shown here is derived from an EMBL/GenBank/DDBJ whole genome shotgun (WGS) entry which is preliminary data.</text>
</comment>
<dbReference type="Proteomes" id="UP000729701">
    <property type="component" value="Unassembled WGS sequence"/>
</dbReference>
<accession>A0A951QGD9</accession>
<keyword evidence="1" id="KW-0808">Transferase</keyword>
<sequence length="267" mass="31095">MVENCPICLSKREICFKSTILSKYDVSYLYCNNCGLLQTEHPYWLGEAYNSAIADADTGLVARNISISKRVACILFFLFGKNGKYLDIAGGYGMLTRLMRDMGFDFYWFDLYCENILAKRFEASTTDKAFSAITAFEVLEHVYNPTEFIHKSLKDTEASTIIFSTELFNGEPPKPQSWWYYAFESGQHISFYQPRTLKFIADKLSLFFYSYNGLHLFTKKAVNNQVLLEIMTSRWSTILRHYVKRNLISKTVLDNKYIINNFQDQIY</sequence>
<reference evidence="1" key="1">
    <citation type="submission" date="2021-05" db="EMBL/GenBank/DDBJ databases">
        <authorList>
            <person name="Pietrasiak N."/>
            <person name="Ward R."/>
            <person name="Stajich J.E."/>
            <person name="Kurbessoian T."/>
        </authorList>
    </citation>
    <scope>NUCLEOTIDE SEQUENCE</scope>
    <source>
        <strain evidence="1">GSE-NOS-MK-12-04C</strain>
    </source>
</reference>
<dbReference type="Pfam" id="PF13489">
    <property type="entry name" value="Methyltransf_23"/>
    <property type="match status" value="1"/>
</dbReference>
<dbReference type="GO" id="GO:0008168">
    <property type="term" value="F:methyltransferase activity"/>
    <property type="evidence" value="ECO:0007669"/>
    <property type="project" value="UniProtKB-KW"/>
</dbReference>
<dbReference type="EMBL" id="JAHHGZ010000001">
    <property type="protein sequence ID" value="MBW4665959.1"/>
    <property type="molecule type" value="Genomic_DNA"/>
</dbReference>
<gene>
    <name evidence="1" type="ORF">KME60_00595</name>
</gene>
<dbReference type="Gene3D" id="3.40.50.150">
    <property type="entry name" value="Vaccinia Virus protein VP39"/>
    <property type="match status" value="1"/>
</dbReference>
<organism evidence="1 2">
    <name type="scientific">Cyanomargarita calcarea GSE-NOS-MK-12-04C</name>
    <dbReference type="NCBI Taxonomy" id="2839659"/>
    <lineage>
        <taxon>Bacteria</taxon>
        <taxon>Bacillati</taxon>
        <taxon>Cyanobacteriota</taxon>
        <taxon>Cyanophyceae</taxon>
        <taxon>Nostocales</taxon>
        <taxon>Cyanomargaritaceae</taxon>
        <taxon>Cyanomargarita</taxon>
    </lineage>
</organism>
<protein>
    <submittedName>
        <fullName evidence="1">Class I SAM-dependent methyltransferase</fullName>
    </submittedName>
</protein>
<evidence type="ECO:0000313" key="2">
    <source>
        <dbReference type="Proteomes" id="UP000729701"/>
    </source>
</evidence>